<keyword evidence="1" id="KW-0472">Membrane</keyword>
<evidence type="ECO:0000313" key="2">
    <source>
        <dbReference type="EMBL" id="BBU22071.1"/>
    </source>
</evidence>
<protein>
    <submittedName>
        <fullName evidence="2">Uncharacterized protein</fullName>
    </submittedName>
</protein>
<feature type="transmembrane region" description="Helical" evidence="1">
    <location>
        <begin position="12"/>
        <end position="30"/>
    </location>
</feature>
<dbReference type="Proteomes" id="UP000464624">
    <property type="component" value="Chromosome"/>
</dbReference>
<evidence type="ECO:0000256" key="1">
    <source>
        <dbReference type="SAM" id="Phobius"/>
    </source>
</evidence>
<keyword evidence="1" id="KW-0812">Transmembrane</keyword>
<sequence length="31" mass="3445">MIGKTGMPRSHVTLVLVVLVVLVIVTWLLTR</sequence>
<dbReference type="KEGG" id="mxe:MYXE_18610"/>
<evidence type="ECO:0000313" key="3">
    <source>
        <dbReference type="Proteomes" id="UP000464624"/>
    </source>
</evidence>
<reference evidence="2 3" key="1">
    <citation type="submission" date="2019-12" db="EMBL/GenBank/DDBJ databases">
        <title>Complete genome sequence of Mycolicibacterium xenopi str. JCM15661T.</title>
        <authorList>
            <person name="Yoshida M."/>
            <person name="Fukano H."/>
            <person name="Asakura T."/>
            <person name="Hoshino Y."/>
        </authorList>
    </citation>
    <scope>NUCLEOTIDE SEQUENCE [LARGE SCALE GENOMIC DNA]</scope>
    <source>
        <strain evidence="2 3">JCM 15661T</strain>
    </source>
</reference>
<gene>
    <name evidence="2" type="ORF">MYXE_18610</name>
</gene>
<organism evidence="2 3">
    <name type="scientific">Mycobacterium xenopi</name>
    <dbReference type="NCBI Taxonomy" id="1789"/>
    <lineage>
        <taxon>Bacteria</taxon>
        <taxon>Bacillati</taxon>
        <taxon>Actinomycetota</taxon>
        <taxon>Actinomycetes</taxon>
        <taxon>Mycobacteriales</taxon>
        <taxon>Mycobacteriaceae</taxon>
        <taxon>Mycobacterium</taxon>
    </lineage>
</organism>
<dbReference type="EMBL" id="AP022314">
    <property type="protein sequence ID" value="BBU22071.1"/>
    <property type="molecule type" value="Genomic_DNA"/>
</dbReference>
<proteinExistence type="predicted"/>
<name>A0AAD1M151_MYCXE</name>
<keyword evidence="1" id="KW-1133">Transmembrane helix</keyword>
<dbReference type="AlphaFoldDB" id="A0AAD1M151"/>
<accession>A0AAD1M151</accession>